<dbReference type="AlphaFoldDB" id="A0AAV4TXJ2"/>
<sequence>MANRRSLIRFSNYVLKETSNHLADGRWNREDTNPFSQISCIIVNELFKFLIKKNLENPNPLELLLRVDNCKISSLMELISQKNSGDSSWAAHHINTVCRFQTVPRFGLKECFWGIYRNSNRFDRIKLVAYTPQYSKFVKSSVALFPLVEKLIIIVHHINCLEHLKKLRHLRVLNINFNLYRGSPTRTAFISLLREIGPATAPYDCESEHHACRRCHEILSEYAKKANRCQSGQRIFGISFENLREFEGTASLRCSLLGRHSAAQNPQNEITLQNRYLGCERLQTLRRGFKELVQNCVNLESVAFENLDFTLTTVLTELRRDIKSTYTDMASRLRAD</sequence>
<dbReference type="EMBL" id="BPLR01011786">
    <property type="protein sequence ID" value="GIY49023.1"/>
    <property type="molecule type" value="Genomic_DNA"/>
</dbReference>
<gene>
    <name evidence="1" type="ORF">CEXT_489871</name>
</gene>
<proteinExistence type="predicted"/>
<dbReference type="Proteomes" id="UP001054945">
    <property type="component" value="Unassembled WGS sequence"/>
</dbReference>
<reference evidence="1 2" key="1">
    <citation type="submission" date="2021-06" db="EMBL/GenBank/DDBJ databases">
        <title>Caerostris extrusa draft genome.</title>
        <authorList>
            <person name="Kono N."/>
            <person name="Arakawa K."/>
        </authorList>
    </citation>
    <scope>NUCLEOTIDE SEQUENCE [LARGE SCALE GENOMIC DNA]</scope>
</reference>
<organism evidence="1 2">
    <name type="scientific">Caerostris extrusa</name>
    <name type="common">Bark spider</name>
    <name type="synonym">Caerostris bankana</name>
    <dbReference type="NCBI Taxonomy" id="172846"/>
    <lineage>
        <taxon>Eukaryota</taxon>
        <taxon>Metazoa</taxon>
        <taxon>Ecdysozoa</taxon>
        <taxon>Arthropoda</taxon>
        <taxon>Chelicerata</taxon>
        <taxon>Arachnida</taxon>
        <taxon>Araneae</taxon>
        <taxon>Araneomorphae</taxon>
        <taxon>Entelegynae</taxon>
        <taxon>Araneoidea</taxon>
        <taxon>Araneidae</taxon>
        <taxon>Caerostris</taxon>
    </lineage>
</organism>
<accession>A0AAV4TXJ2</accession>
<keyword evidence="2" id="KW-1185">Reference proteome</keyword>
<protein>
    <submittedName>
        <fullName evidence="1">Uncharacterized protein</fullName>
    </submittedName>
</protein>
<name>A0AAV4TXJ2_CAEEX</name>
<evidence type="ECO:0000313" key="1">
    <source>
        <dbReference type="EMBL" id="GIY49023.1"/>
    </source>
</evidence>
<comment type="caution">
    <text evidence="1">The sequence shown here is derived from an EMBL/GenBank/DDBJ whole genome shotgun (WGS) entry which is preliminary data.</text>
</comment>
<evidence type="ECO:0000313" key="2">
    <source>
        <dbReference type="Proteomes" id="UP001054945"/>
    </source>
</evidence>